<evidence type="ECO:0000313" key="2">
    <source>
        <dbReference type="Proteomes" id="UP001054252"/>
    </source>
</evidence>
<dbReference type="EMBL" id="BPVZ01000100">
    <property type="protein sequence ID" value="GKV33308.1"/>
    <property type="molecule type" value="Genomic_DNA"/>
</dbReference>
<evidence type="ECO:0000313" key="1">
    <source>
        <dbReference type="EMBL" id="GKV33308.1"/>
    </source>
</evidence>
<keyword evidence="2" id="KW-1185">Reference proteome</keyword>
<dbReference type="Proteomes" id="UP001054252">
    <property type="component" value="Unassembled WGS sequence"/>
</dbReference>
<protein>
    <submittedName>
        <fullName evidence="1">Uncharacterized protein</fullName>
    </submittedName>
</protein>
<reference evidence="1 2" key="1">
    <citation type="journal article" date="2021" name="Commun. Biol.">
        <title>The genome of Shorea leprosula (Dipterocarpaceae) highlights the ecological relevance of drought in aseasonal tropical rainforests.</title>
        <authorList>
            <person name="Ng K.K.S."/>
            <person name="Kobayashi M.J."/>
            <person name="Fawcett J.A."/>
            <person name="Hatakeyama M."/>
            <person name="Paape T."/>
            <person name="Ng C.H."/>
            <person name="Ang C.C."/>
            <person name="Tnah L.H."/>
            <person name="Lee C.T."/>
            <person name="Nishiyama T."/>
            <person name="Sese J."/>
            <person name="O'Brien M.J."/>
            <person name="Copetti D."/>
            <person name="Mohd Noor M.I."/>
            <person name="Ong R.C."/>
            <person name="Putra M."/>
            <person name="Sireger I.Z."/>
            <person name="Indrioko S."/>
            <person name="Kosugi Y."/>
            <person name="Izuno A."/>
            <person name="Isagi Y."/>
            <person name="Lee S.L."/>
            <person name="Shimizu K.K."/>
        </authorList>
    </citation>
    <scope>NUCLEOTIDE SEQUENCE [LARGE SCALE GENOMIC DNA]</scope>
    <source>
        <strain evidence="1">214</strain>
    </source>
</reference>
<name>A0AAV5L7S8_9ROSI</name>
<accession>A0AAV5L7S8</accession>
<proteinExistence type="predicted"/>
<dbReference type="AlphaFoldDB" id="A0AAV5L7S8"/>
<organism evidence="1 2">
    <name type="scientific">Rubroshorea leprosula</name>
    <dbReference type="NCBI Taxonomy" id="152421"/>
    <lineage>
        <taxon>Eukaryota</taxon>
        <taxon>Viridiplantae</taxon>
        <taxon>Streptophyta</taxon>
        <taxon>Embryophyta</taxon>
        <taxon>Tracheophyta</taxon>
        <taxon>Spermatophyta</taxon>
        <taxon>Magnoliopsida</taxon>
        <taxon>eudicotyledons</taxon>
        <taxon>Gunneridae</taxon>
        <taxon>Pentapetalae</taxon>
        <taxon>rosids</taxon>
        <taxon>malvids</taxon>
        <taxon>Malvales</taxon>
        <taxon>Dipterocarpaceae</taxon>
        <taxon>Rubroshorea</taxon>
    </lineage>
</organism>
<gene>
    <name evidence="1" type="ORF">SLEP1_g41834</name>
</gene>
<comment type="caution">
    <text evidence="1">The sequence shown here is derived from an EMBL/GenBank/DDBJ whole genome shotgun (WGS) entry which is preliminary data.</text>
</comment>
<sequence>MFADLAEDNSILTTGDEFAWFGEMEPTLSTVLESPLFTETSAEDSADCITSLQHARQQVTAEAVLAEIPWQLELETPCQKFEENVLDATKKFEKLITDKKEPGGLPATAFGLAHRLQSLRGMKM</sequence>